<keyword evidence="2" id="KW-0560">Oxidoreductase</keyword>
<dbReference type="Pfam" id="PF02812">
    <property type="entry name" value="ELFV_dehydrog_N"/>
    <property type="match status" value="2"/>
</dbReference>
<evidence type="ECO:0000313" key="4">
    <source>
        <dbReference type="EMBL" id="MEQ2206932.1"/>
    </source>
</evidence>
<accession>A0ABV0RHI8</accession>
<evidence type="ECO:0000256" key="1">
    <source>
        <dbReference type="ARBA" id="ARBA00006382"/>
    </source>
</evidence>
<dbReference type="EMBL" id="JAHRIN010043539">
    <property type="protein sequence ID" value="MEQ2206932.1"/>
    <property type="molecule type" value="Genomic_DNA"/>
</dbReference>
<dbReference type="InterPro" id="IPR046346">
    <property type="entry name" value="Aminoacid_DH-like_N_sf"/>
</dbReference>
<dbReference type="Gene3D" id="3.40.50.10860">
    <property type="entry name" value="Leucine Dehydrogenase, chain A, domain 1"/>
    <property type="match status" value="1"/>
</dbReference>
<keyword evidence="5" id="KW-1185">Reference proteome</keyword>
<sequence>VWKACALISDQLISGIQASKNIQFYLSSDKSNRPKMTVATSVSHSIRYSTDVSVDEVKALASLMTYKCAVVGGRKCNSELYMYVCYPFPDVPFGGAKAGVKINTKNYSDNELEKITRRFTIELAKKGFIGPGIDVPAPDMSTGEREMSWIADTYANTIAHT</sequence>
<dbReference type="PANTHER" id="PTHR11606">
    <property type="entry name" value="GLUTAMATE DEHYDROGENASE"/>
    <property type="match status" value="1"/>
</dbReference>
<feature type="domain" description="Glutamate/phenylalanine/leucine/valine/L-tryptophan dehydrogenase dimerisation" evidence="3">
    <location>
        <begin position="90"/>
        <end position="155"/>
    </location>
</feature>
<feature type="non-terminal residue" evidence="4">
    <location>
        <position position="1"/>
    </location>
</feature>
<dbReference type="InterPro" id="IPR006097">
    <property type="entry name" value="Glu/Leu/Phe/Val/Trp_DH_dimer"/>
</dbReference>
<name>A0ABV0RHI8_9TELE</name>
<dbReference type="Proteomes" id="UP001434883">
    <property type="component" value="Unassembled WGS sequence"/>
</dbReference>
<feature type="non-terminal residue" evidence="4">
    <location>
        <position position="161"/>
    </location>
</feature>
<feature type="domain" description="Glutamate/phenylalanine/leucine/valine/L-tryptophan dehydrogenase dimerisation" evidence="3">
    <location>
        <begin position="46"/>
        <end position="72"/>
    </location>
</feature>
<proteinExistence type="inferred from homology"/>
<reference evidence="4 5" key="1">
    <citation type="submission" date="2021-06" db="EMBL/GenBank/DDBJ databases">
        <authorList>
            <person name="Palmer J.M."/>
        </authorList>
    </citation>
    <scope>NUCLEOTIDE SEQUENCE [LARGE SCALE GENOMIC DNA]</scope>
    <source>
        <strain evidence="4 5">XC_2019</strain>
        <tissue evidence="4">Muscle</tissue>
    </source>
</reference>
<dbReference type="SUPFAM" id="SSF53223">
    <property type="entry name" value="Aminoacid dehydrogenase-like, N-terminal domain"/>
    <property type="match status" value="1"/>
</dbReference>
<evidence type="ECO:0000259" key="3">
    <source>
        <dbReference type="Pfam" id="PF02812"/>
    </source>
</evidence>
<evidence type="ECO:0000256" key="2">
    <source>
        <dbReference type="ARBA" id="ARBA00023002"/>
    </source>
</evidence>
<dbReference type="PANTHER" id="PTHR11606:SF33">
    <property type="entry name" value="GLUTAMATE DEHYDROGENASE [NAD(P)(+)]"/>
    <property type="match status" value="1"/>
</dbReference>
<evidence type="ECO:0000313" key="5">
    <source>
        <dbReference type="Proteomes" id="UP001434883"/>
    </source>
</evidence>
<comment type="similarity">
    <text evidence="1">Belongs to the Glu/Leu/Phe/Val dehydrogenases family.</text>
</comment>
<organism evidence="4 5">
    <name type="scientific">Xenoophorus captivus</name>
    <dbReference type="NCBI Taxonomy" id="1517983"/>
    <lineage>
        <taxon>Eukaryota</taxon>
        <taxon>Metazoa</taxon>
        <taxon>Chordata</taxon>
        <taxon>Craniata</taxon>
        <taxon>Vertebrata</taxon>
        <taxon>Euteleostomi</taxon>
        <taxon>Actinopterygii</taxon>
        <taxon>Neopterygii</taxon>
        <taxon>Teleostei</taxon>
        <taxon>Neoteleostei</taxon>
        <taxon>Acanthomorphata</taxon>
        <taxon>Ovalentaria</taxon>
        <taxon>Atherinomorphae</taxon>
        <taxon>Cyprinodontiformes</taxon>
        <taxon>Goodeidae</taxon>
        <taxon>Xenoophorus</taxon>
    </lineage>
</organism>
<gene>
    <name evidence="4" type="primary">GLUD1_1</name>
    <name evidence="4" type="ORF">XENOCAPTIV_004933</name>
</gene>
<protein>
    <submittedName>
        <fullName evidence="4">Glutamate dehydrogenase</fullName>
    </submittedName>
</protein>
<comment type="caution">
    <text evidence="4">The sequence shown here is derived from an EMBL/GenBank/DDBJ whole genome shotgun (WGS) entry which is preliminary data.</text>
</comment>